<feature type="region of interest" description="Disordered" evidence="1">
    <location>
        <begin position="1281"/>
        <end position="1311"/>
    </location>
</feature>
<evidence type="ECO:0000313" key="2">
    <source>
        <dbReference type="EMBL" id="ESL05534.1"/>
    </source>
</evidence>
<dbReference type="GO" id="GO:1990072">
    <property type="term" value="C:TRAPPIII protein complex"/>
    <property type="evidence" value="ECO:0007669"/>
    <property type="project" value="TreeGrafter"/>
</dbReference>
<dbReference type="PANTHER" id="PTHR12975">
    <property type="entry name" value="TRANSPORT PROTEIN TRAPP"/>
    <property type="match status" value="1"/>
</dbReference>
<evidence type="ECO:0000313" key="3">
    <source>
        <dbReference type="Proteomes" id="UP000031737"/>
    </source>
</evidence>
<accession>A0A061ISU1</accession>
<comment type="caution">
    <text evidence="2">The sequence shown here is derived from an EMBL/GenBank/DDBJ whole genome shotgun (WGS) entry which is preliminary data.</text>
</comment>
<sequence length="1664" mass="182474">MEFKQWVENRYRHPVVLVFASPTADQACRRNGMDLIQMLRPFSVHPTELFAHLGDRADTVLVRNFGVRLTRLQCVREVDAVHSARHFRRMLHDHAAMELAYGEQLDRAMSCLLNENGGVVEGPRLASQVASRLLERSHPAWHSQLIRDHAFLVRCSHFDTLDHPVGCIYAASTREADGIEGIMREFREQQKQPAEARRGMPCMDDDLHSYFLLLHDVTEGPPLGEARRMFTAVQMQYGHAHCALVKINSVANPQDVKNMDPSLWIEANVLALDVPSRQAVHAAQMQMQMQQQQQQQQQVTATRVFGEGLVGGSSVGAERNALSSSTNSTADVLSFAEGSSNSTGGNAGTTPVSLQFSRVATRFGDWSNGMAKITGCYLSPENVEELQHVMKYYLSRSLFNFVERKLRVLVLAINEKRVTTFGKVAAWFRNKEETKIKSETWVASRDGGSTMYLAGSLEMQMRRAADLLLALADYDAAIGYYRMCRNEALSTVSSRKFNRPLIAACQEGIGVCELLQGRLPLPSLAPWATGGTASKGSGECRLEVAQNDYVGCQVDTYALRLSLLLYEYCRTRSPPAVDRASAALLHVQRVGIGSKNQLYSALLHELLASMSLFRNPPQPAGMSVPAFLPDNFPLRSHVRQYARHMIIAGSAHLDNNLFESSLRCYLRALRVCGGAGRRGNWQLIFEHLHTLLAHMYRKLGNQIRGMVIASIAVSMGTPMYSNPRTGPHNFDAFWSRQQQVMGSLGYTLCPHMVAPCIQPESIRVSTNALHAAAVTAPESESQAVSDEMAEVEWQKLEEKLRRHYTGCTTAPLRDRLRVRDEFGGARRPEAEACMRRYSMHLTEPLEITVTLRNPIGGPLTAEKLCLLYVAKQRPDQLWKSAASKTVELPAVASKSVTLSFSPSEEGAYVIIGLCWTLMGLEGYYYFATQTHKADEEGNAYGGPFEYAIEHPVPDVASAANMEVEVEPPQAWITARLDPELPPVMRDGEYCQTTLVLTNESAHRTARNITLQRSPRNAHVVWLDDFSLERNIDAEATFVLEGELAPNTSLTLPMTVQAHHSRDSSARCKNNIFFLVGYTSGTPKKEDVGSPGASTTSQFVSLRFHRFFRRFVVKSALLLSSMVLPPANVTMATAVLITASNVSEARDPPLRVSRVLVVHRPRWRVALTSLGSLLADNALDCILSPGAALCVPLSVLSKAPSTTATPTGGAMAMAEEVCIPLSSALPGPARRTAVEANVGISVVNSAMNAYFMRCSFRGPGVIGEVKIHEGLPFYLDKAGASATPAAAGGGEAQQESDHHPHSPPPLPQQQQQQWHSLVSVVEPFTPICVAVVWAVEEQGRMHSGQVFHFVDPVRCLSSCESSVGEARDRLQEHLCESMIENRTLHARHGALFYHVEVPYTVESTVDSPDAVKIPVTVHCRSLAAHPLLVTVETTTPGRPNAAPSSISSSVPVVFVGKSSAGFLLLPHENYSLSFTACAFAPGVAECNLFEVSAVALQLPPLGNRGVWQTGTSRGALMTLMGGTTSCRGVEPGITARVGGESSSGGGSNCGGSGRKQLGGVGALVYDSIRIVVLGHGMAAMTRVLFVSLTQATMRAAAEAVAARMQPYHEEAKRYERQCKAFEQRRALLDTPSGKRVRKKDALLALYPPRAHKLVETVQEYPFFHE</sequence>
<dbReference type="Pfam" id="PF12739">
    <property type="entry name" value="TRAPPC-Trs85"/>
    <property type="match status" value="1"/>
</dbReference>
<dbReference type="PANTHER" id="PTHR12975:SF6">
    <property type="entry name" value="TRAFFICKING PROTEIN PARTICLE COMPLEX SUBUNIT 8"/>
    <property type="match status" value="1"/>
</dbReference>
<dbReference type="OrthoDB" id="437922at2759"/>
<dbReference type="Proteomes" id="UP000031737">
    <property type="component" value="Unassembled WGS sequence"/>
</dbReference>
<reference evidence="2 3" key="1">
    <citation type="submission" date="2013-07" db="EMBL/GenBank/DDBJ databases">
        <authorList>
            <person name="Stoco P.H."/>
            <person name="Wagner G."/>
            <person name="Gerber A."/>
            <person name="Zaha A."/>
            <person name="Thompson C."/>
            <person name="Bartholomeu D.C."/>
            <person name="Luckemeyer D.D."/>
            <person name="Bahia D."/>
            <person name="Loreto E."/>
            <person name="Prestes E.B."/>
            <person name="Lima F.M."/>
            <person name="Rodrigues-Luiz G."/>
            <person name="Vallejo G.A."/>
            <person name="Filho J.F."/>
            <person name="Monteiro K.M."/>
            <person name="Tyler K.M."/>
            <person name="de Almeida L.G."/>
            <person name="Ortiz M.F."/>
            <person name="Siervo M.A."/>
            <person name="de Moraes M.H."/>
            <person name="Cunha O.L."/>
            <person name="Mendonca-Neto R."/>
            <person name="Silva R."/>
            <person name="Teixeira S.M."/>
            <person name="Murta S.M."/>
            <person name="Sincero T.C."/>
            <person name="Mendes T.A."/>
            <person name="Urmenyi T.P."/>
            <person name="Silva V.G."/>
            <person name="da Rocha W.D."/>
            <person name="Andersson B."/>
            <person name="Romanha A.J."/>
            <person name="Steindel M."/>
            <person name="de Vasconcelos A.T."/>
            <person name="Grisard E.C."/>
        </authorList>
    </citation>
    <scope>NUCLEOTIDE SEQUENCE [LARGE SCALE GENOMIC DNA]</scope>
    <source>
        <strain evidence="2 3">SC58</strain>
    </source>
</reference>
<protein>
    <submittedName>
        <fullName evidence="2">Uncharacterized protein</fullName>
    </submittedName>
</protein>
<organism evidence="2 3">
    <name type="scientific">Trypanosoma rangeli SC58</name>
    <dbReference type="NCBI Taxonomy" id="429131"/>
    <lineage>
        <taxon>Eukaryota</taxon>
        <taxon>Discoba</taxon>
        <taxon>Euglenozoa</taxon>
        <taxon>Kinetoplastea</taxon>
        <taxon>Metakinetoplastina</taxon>
        <taxon>Trypanosomatida</taxon>
        <taxon>Trypanosomatidae</taxon>
        <taxon>Trypanosoma</taxon>
        <taxon>Herpetosoma</taxon>
    </lineage>
</organism>
<dbReference type="InterPro" id="IPR024420">
    <property type="entry name" value="TRAPP_III_complex_Trs85"/>
</dbReference>
<keyword evidence="3" id="KW-1185">Reference proteome</keyword>
<evidence type="ECO:0000256" key="1">
    <source>
        <dbReference type="SAM" id="MobiDB-lite"/>
    </source>
</evidence>
<proteinExistence type="predicted"/>
<dbReference type="EMBL" id="AUPL01006813">
    <property type="protein sequence ID" value="ESL05534.1"/>
    <property type="molecule type" value="Genomic_DNA"/>
</dbReference>
<gene>
    <name evidence="2" type="ORF">TRSC58_06813</name>
</gene>
<dbReference type="VEuPathDB" id="TriTrypDB:TRSC58_06813"/>
<name>A0A061ISU1_TRYRA</name>